<evidence type="ECO:0000256" key="4">
    <source>
        <dbReference type="ARBA" id="ARBA00022695"/>
    </source>
</evidence>
<keyword evidence="2" id="KW-0321">Glycogen metabolism</keyword>
<sequence length="434" mass="47808">MRNVVSVILGGGKGTRLYPLTKDRSKPAVPLGGKYRLIDIPISNCLNSGLNRIYLLTQFNSVSLHKHIRQTYRFDRFDGGFVEIMAAQQTMEGEAWYQGTADAVRKNMRHLEQKGIDYVLILSGDQLYRMDFQEMIATHQAAKADVTIAGLPVTREAARGFGVMRLDDTGKVLGFLEKPQTDEEIDLVKMDPKWIDAQGIESKGRDCLASMGIYLFNRDVLVDLLSRSDYHDFGKEIFPMSIRTHKVQVHLFDGYWEDIGTIRSFYDANLDLAKSSPPFSLADAKRPIFTHARFLPPVRLEGATATQTLIADGVAVGTGTVLENCVIGLRCRIGKKSTIRNTIIMGADSYETEAELAANRKLGIPPMGIGDGCIIDGAIIDKDCRIGNNVKITNCQTGTLPKDSPLVLQDGVLVVPKGTTLPDGWSLEALGASR</sequence>
<dbReference type="Pfam" id="PF00483">
    <property type="entry name" value="NTP_transferase"/>
    <property type="match status" value="1"/>
</dbReference>
<keyword evidence="3 10" id="KW-0808">Transferase</keyword>
<dbReference type="GO" id="GO:0008878">
    <property type="term" value="F:glucose-1-phosphate adenylyltransferase activity"/>
    <property type="evidence" value="ECO:0007669"/>
    <property type="project" value="UniProtKB-UniRule"/>
</dbReference>
<reference evidence="10 11" key="1">
    <citation type="submission" date="2016-05" db="EMBL/GenBank/DDBJ databases">
        <title>Genomic and physiological characterization of Planctopirus sp. isolated from fresh water lake.</title>
        <authorList>
            <person name="Subhash Y."/>
            <person name="Ramana C."/>
        </authorList>
    </citation>
    <scope>NUCLEOTIDE SEQUENCE [LARGE SCALE GENOMIC DNA]</scope>
    <source>
        <strain evidence="10 11">JC280</strain>
    </source>
</reference>
<dbReference type="Gene3D" id="3.90.550.10">
    <property type="entry name" value="Spore Coat Polysaccharide Biosynthesis Protein SpsA, Chain A"/>
    <property type="match status" value="1"/>
</dbReference>
<name>A0A1C3EHS7_9PLAN</name>
<dbReference type="CDD" id="cd04651">
    <property type="entry name" value="LbH_G1P_AT_C"/>
    <property type="match status" value="1"/>
</dbReference>
<dbReference type="SUPFAM" id="SSF53448">
    <property type="entry name" value="Nucleotide-diphospho-sugar transferases"/>
    <property type="match status" value="1"/>
</dbReference>
<dbReference type="InterPro" id="IPR011004">
    <property type="entry name" value="Trimer_LpxA-like_sf"/>
</dbReference>
<evidence type="ECO:0000313" key="10">
    <source>
        <dbReference type="EMBL" id="ODA32787.1"/>
    </source>
</evidence>
<dbReference type="PANTHER" id="PTHR43523">
    <property type="entry name" value="GLUCOSE-1-PHOSPHATE ADENYLYLTRANSFERASE-RELATED"/>
    <property type="match status" value="1"/>
</dbReference>
<keyword evidence="6" id="KW-0067">ATP-binding</keyword>
<organism evidence="10 11">
    <name type="scientific">Planctopirus hydrillae</name>
    <dbReference type="NCBI Taxonomy" id="1841610"/>
    <lineage>
        <taxon>Bacteria</taxon>
        <taxon>Pseudomonadati</taxon>
        <taxon>Planctomycetota</taxon>
        <taxon>Planctomycetia</taxon>
        <taxon>Planctomycetales</taxon>
        <taxon>Planctomycetaceae</taxon>
        <taxon>Planctopirus</taxon>
    </lineage>
</organism>
<dbReference type="OrthoDB" id="9801810at2"/>
<evidence type="ECO:0000256" key="3">
    <source>
        <dbReference type="ARBA" id="ARBA00022679"/>
    </source>
</evidence>
<evidence type="ECO:0000256" key="8">
    <source>
        <dbReference type="NCBIfam" id="TIGR02091"/>
    </source>
</evidence>
<gene>
    <name evidence="10" type="ORF">A6X21_20890</name>
</gene>
<dbReference type="EMBL" id="LYDR01000063">
    <property type="protein sequence ID" value="ODA32787.1"/>
    <property type="molecule type" value="Genomic_DNA"/>
</dbReference>
<dbReference type="NCBIfam" id="NF002772">
    <property type="entry name" value="PRK02862.1"/>
    <property type="match status" value="1"/>
</dbReference>
<dbReference type="STRING" id="1841610.A6X21_20890"/>
<comment type="caution">
    <text evidence="10">The sequence shown here is derived from an EMBL/GenBank/DDBJ whole genome shotgun (WGS) entry which is preliminary data.</text>
</comment>
<keyword evidence="5" id="KW-0547">Nucleotide-binding</keyword>
<dbReference type="InterPro" id="IPR029044">
    <property type="entry name" value="Nucleotide-diphossugar_trans"/>
</dbReference>
<dbReference type="InterPro" id="IPR005835">
    <property type="entry name" value="NTP_transferase_dom"/>
</dbReference>
<protein>
    <recommendedName>
        <fullName evidence="8">Glucose-1-phosphate adenylyltransferase</fullName>
        <ecNumber evidence="8">2.7.7.27</ecNumber>
    </recommendedName>
</protein>
<comment type="similarity">
    <text evidence="1">Belongs to the bacterial/plant glucose-1-phosphate adenylyltransferase family.</text>
</comment>
<keyword evidence="4 10" id="KW-0548">Nucleotidyltransferase</keyword>
<evidence type="ECO:0000313" key="11">
    <source>
        <dbReference type="Proteomes" id="UP000094828"/>
    </source>
</evidence>
<accession>A0A1C3EHS7</accession>
<dbReference type="UniPathway" id="UPA00164"/>
<dbReference type="AlphaFoldDB" id="A0A1C3EHS7"/>
<dbReference type="SUPFAM" id="SSF51161">
    <property type="entry name" value="Trimeric LpxA-like enzymes"/>
    <property type="match status" value="1"/>
</dbReference>
<evidence type="ECO:0000256" key="5">
    <source>
        <dbReference type="ARBA" id="ARBA00022741"/>
    </source>
</evidence>
<keyword evidence="11" id="KW-1185">Reference proteome</keyword>
<feature type="domain" description="Nucleotidyl transferase" evidence="9">
    <location>
        <begin position="6"/>
        <end position="274"/>
    </location>
</feature>
<dbReference type="Proteomes" id="UP000094828">
    <property type="component" value="Unassembled WGS sequence"/>
</dbReference>
<dbReference type="Pfam" id="PF25247">
    <property type="entry name" value="LbH_GLGC"/>
    <property type="match status" value="1"/>
</dbReference>
<dbReference type="Gene3D" id="2.160.10.10">
    <property type="entry name" value="Hexapeptide repeat proteins"/>
    <property type="match status" value="1"/>
</dbReference>
<dbReference type="GO" id="GO:0005978">
    <property type="term" value="P:glycogen biosynthetic process"/>
    <property type="evidence" value="ECO:0007669"/>
    <property type="project" value="UniProtKB-UniRule"/>
</dbReference>
<proteinExistence type="inferred from homology"/>
<dbReference type="InterPro" id="IPR011831">
    <property type="entry name" value="ADP-Glc_PPase"/>
</dbReference>
<dbReference type="PROSITE" id="PS00809">
    <property type="entry name" value="ADP_GLC_PYROPHOSPH_2"/>
    <property type="match status" value="1"/>
</dbReference>
<evidence type="ECO:0000256" key="7">
    <source>
        <dbReference type="ARBA" id="ARBA00023277"/>
    </source>
</evidence>
<dbReference type="GO" id="GO:0005524">
    <property type="term" value="F:ATP binding"/>
    <property type="evidence" value="ECO:0007669"/>
    <property type="project" value="UniProtKB-KW"/>
</dbReference>
<evidence type="ECO:0000259" key="9">
    <source>
        <dbReference type="Pfam" id="PF00483"/>
    </source>
</evidence>
<evidence type="ECO:0000256" key="6">
    <source>
        <dbReference type="ARBA" id="ARBA00022840"/>
    </source>
</evidence>
<evidence type="ECO:0000256" key="2">
    <source>
        <dbReference type="ARBA" id="ARBA00022600"/>
    </source>
</evidence>
<dbReference type="EC" id="2.7.7.27" evidence="8"/>
<dbReference type="PROSITE" id="PS00808">
    <property type="entry name" value="ADP_GLC_PYROPHOSPH_1"/>
    <property type="match status" value="1"/>
</dbReference>
<dbReference type="InterPro" id="IPR005836">
    <property type="entry name" value="ADP_Glu_pyroP_CS"/>
</dbReference>
<dbReference type="NCBIfam" id="TIGR02091">
    <property type="entry name" value="glgC"/>
    <property type="match status" value="1"/>
</dbReference>
<dbReference type="CDD" id="cd02508">
    <property type="entry name" value="ADP_Glucose_PP"/>
    <property type="match status" value="1"/>
</dbReference>
<keyword evidence="7" id="KW-0119">Carbohydrate metabolism</keyword>
<dbReference type="PANTHER" id="PTHR43523:SF12">
    <property type="entry name" value="GLUCOSE-1-PHOSPHATE ADENYLYLTRANSFERASE LARGE SUBUNIT 1, CHLOROPLASTIC-RELATED"/>
    <property type="match status" value="1"/>
</dbReference>
<evidence type="ECO:0000256" key="1">
    <source>
        <dbReference type="ARBA" id="ARBA00010443"/>
    </source>
</evidence>
<dbReference type="RefSeq" id="WP_068847339.1">
    <property type="nucleotide sequence ID" value="NZ_LYDR01000063.1"/>
</dbReference>